<dbReference type="Pfam" id="PF03601">
    <property type="entry name" value="Cons_hypoth698"/>
    <property type="match status" value="1"/>
</dbReference>
<feature type="transmembrane region" description="Helical" evidence="7">
    <location>
        <begin position="107"/>
        <end position="125"/>
    </location>
</feature>
<dbReference type="InterPro" id="IPR018383">
    <property type="entry name" value="UPF0324_pro"/>
</dbReference>
<feature type="transmembrane region" description="Helical" evidence="7">
    <location>
        <begin position="272"/>
        <end position="295"/>
    </location>
</feature>
<proteinExistence type="inferred from homology"/>
<feature type="transmembrane region" description="Helical" evidence="7">
    <location>
        <begin position="301"/>
        <end position="322"/>
    </location>
</feature>
<evidence type="ECO:0000256" key="7">
    <source>
        <dbReference type="SAM" id="Phobius"/>
    </source>
</evidence>
<keyword evidence="6 7" id="KW-0472">Membrane</keyword>
<gene>
    <name evidence="8" type="ORF">GZH47_22320</name>
</gene>
<evidence type="ECO:0000256" key="4">
    <source>
        <dbReference type="ARBA" id="ARBA00022692"/>
    </source>
</evidence>
<evidence type="ECO:0000313" key="9">
    <source>
        <dbReference type="Proteomes" id="UP000479114"/>
    </source>
</evidence>
<feature type="transmembrane region" description="Helical" evidence="7">
    <location>
        <begin position="334"/>
        <end position="353"/>
    </location>
</feature>
<keyword evidence="3" id="KW-1003">Cell membrane</keyword>
<organism evidence="8 9">
    <name type="scientific">Paenibacillus rhizovicinus</name>
    <dbReference type="NCBI Taxonomy" id="2704463"/>
    <lineage>
        <taxon>Bacteria</taxon>
        <taxon>Bacillati</taxon>
        <taxon>Bacillota</taxon>
        <taxon>Bacilli</taxon>
        <taxon>Bacillales</taxon>
        <taxon>Paenibacillaceae</taxon>
        <taxon>Paenibacillus</taxon>
    </lineage>
</organism>
<accession>A0A6C0P3Z6</accession>
<dbReference type="KEGG" id="prz:GZH47_22320"/>
<dbReference type="EMBL" id="CP048286">
    <property type="protein sequence ID" value="QHW33254.1"/>
    <property type="molecule type" value="Genomic_DNA"/>
</dbReference>
<evidence type="ECO:0000256" key="2">
    <source>
        <dbReference type="ARBA" id="ARBA00007977"/>
    </source>
</evidence>
<dbReference type="PANTHER" id="PTHR30106:SF2">
    <property type="entry name" value="UPF0324 INNER MEMBRANE PROTEIN YEIH"/>
    <property type="match status" value="1"/>
</dbReference>
<keyword evidence="9" id="KW-1185">Reference proteome</keyword>
<keyword evidence="4 7" id="KW-0812">Transmembrane</keyword>
<comment type="subcellular location">
    <subcellularLocation>
        <location evidence="1">Cell membrane</location>
        <topology evidence="1">Multi-pass membrane protein</topology>
    </subcellularLocation>
</comment>
<evidence type="ECO:0000256" key="1">
    <source>
        <dbReference type="ARBA" id="ARBA00004651"/>
    </source>
</evidence>
<reference evidence="8 9" key="1">
    <citation type="submission" date="2020-02" db="EMBL/GenBank/DDBJ databases">
        <title>Paenibacillus sp. nov., isolated from rhizosphere soil of tomato.</title>
        <authorList>
            <person name="Weon H.-Y."/>
            <person name="Lee S.A."/>
        </authorList>
    </citation>
    <scope>NUCLEOTIDE SEQUENCE [LARGE SCALE GENOMIC DNA]</scope>
    <source>
        <strain evidence="8 9">14171R-81</strain>
    </source>
</reference>
<dbReference type="GO" id="GO:0005886">
    <property type="term" value="C:plasma membrane"/>
    <property type="evidence" value="ECO:0007669"/>
    <property type="project" value="UniProtKB-SubCell"/>
</dbReference>
<dbReference type="PANTHER" id="PTHR30106">
    <property type="entry name" value="INNER MEMBRANE PROTEIN YEIH-RELATED"/>
    <property type="match status" value="1"/>
</dbReference>
<protein>
    <submittedName>
        <fullName evidence="8">Putative sulfate exporter family transporter</fullName>
    </submittedName>
</protein>
<feature type="transmembrane region" description="Helical" evidence="7">
    <location>
        <begin position="137"/>
        <end position="159"/>
    </location>
</feature>
<dbReference type="Proteomes" id="UP000479114">
    <property type="component" value="Chromosome"/>
</dbReference>
<evidence type="ECO:0000256" key="3">
    <source>
        <dbReference type="ARBA" id="ARBA00022475"/>
    </source>
</evidence>
<evidence type="ECO:0000256" key="6">
    <source>
        <dbReference type="ARBA" id="ARBA00023136"/>
    </source>
</evidence>
<keyword evidence="5 7" id="KW-1133">Transmembrane helix</keyword>
<feature type="transmembrane region" description="Helical" evidence="7">
    <location>
        <begin position="231"/>
        <end position="251"/>
    </location>
</feature>
<feature type="transmembrane region" description="Helical" evidence="7">
    <location>
        <begin position="165"/>
        <end position="186"/>
    </location>
</feature>
<dbReference type="AlphaFoldDB" id="A0A6C0P3Z6"/>
<comment type="similarity">
    <text evidence="2">Belongs to the UPF0324 family.</text>
</comment>
<evidence type="ECO:0000313" key="8">
    <source>
        <dbReference type="EMBL" id="QHW33254.1"/>
    </source>
</evidence>
<evidence type="ECO:0000256" key="5">
    <source>
        <dbReference type="ARBA" id="ARBA00022989"/>
    </source>
</evidence>
<sequence>MTIPYTMKPLGLSALLLRGCKQRAGGIAFTFLIAAAGCGLSFLPGFHYAGQMACAILLAIGYRHFIGYPQPLRSGIQFASKNLLRFAIILYGVKLNITAIYRDGLGLLARDVVVVLFAVGCTMLLAKWMRADLKLSLLLGIGTGICGAAAIAAVSPILRSKDEDTAVSAGLIALVGTLFAVAYTLLRPLLGMTDLQYGVWSGTSLHEIAHAALAASPAGQDALALALLAKLGRVFLLVPMCLALVYIQRVISRRRGSKTGEHSEKQSAPLQFPWFLLGFAAMSLLGSSSIGHAFIQAQPAFMNGLTFLTTFLLTMAMVGLGLNVNLRSLDGGVLRSLGAMLVTSVLLSLWTYFSI</sequence>
<name>A0A6C0P3Z6_9BACL</name>